<name>A0A5J4VYR6_9EUKA</name>
<protein>
    <recommendedName>
        <fullName evidence="1">RRM domain-containing protein</fullName>
    </recommendedName>
</protein>
<accession>A0A5J4VYR6</accession>
<evidence type="ECO:0000313" key="3">
    <source>
        <dbReference type="Proteomes" id="UP000324800"/>
    </source>
</evidence>
<dbReference type="GO" id="GO:0003723">
    <property type="term" value="F:RNA binding"/>
    <property type="evidence" value="ECO:0007669"/>
    <property type="project" value="InterPro"/>
</dbReference>
<reference evidence="2 3" key="1">
    <citation type="submission" date="2019-03" db="EMBL/GenBank/DDBJ databases">
        <title>Single cell metagenomics reveals metabolic interactions within the superorganism composed of flagellate Streblomastix strix and complex community of Bacteroidetes bacteria on its surface.</title>
        <authorList>
            <person name="Treitli S.C."/>
            <person name="Kolisko M."/>
            <person name="Husnik F."/>
            <person name="Keeling P."/>
            <person name="Hampl V."/>
        </authorList>
    </citation>
    <scope>NUCLEOTIDE SEQUENCE [LARGE SCALE GENOMIC DNA]</scope>
    <source>
        <strain evidence="2">ST1C</strain>
    </source>
</reference>
<dbReference type="AlphaFoldDB" id="A0A5J4VYR6"/>
<dbReference type="EMBL" id="SNRW01004330">
    <property type="protein sequence ID" value="KAA6387550.1"/>
    <property type="molecule type" value="Genomic_DNA"/>
</dbReference>
<dbReference type="Pfam" id="PF00076">
    <property type="entry name" value="RRM_1"/>
    <property type="match status" value="1"/>
</dbReference>
<dbReference type="InterPro" id="IPR012677">
    <property type="entry name" value="Nucleotide-bd_a/b_plait_sf"/>
</dbReference>
<sequence>MDFFFHFFLPGVKLPQNHHLHSNINLQLDLTDPRYDFAIAFIPDPEICEKCLKDLNGQLIDGNEVEFGLRYSWDKRKKESERARRERDKWMMITGFPAGLTTKELMNLCRNFGNYGGYVSPEADDPRSSFGIVYMASQEDMEAAVQYFEGLQYYEHTLHARHITSKAGR</sequence>
<dbReference type="InterPro" id="IPR000504">
    <property type="entry name" value="RRM_dom"/>
</dbReference>
<dbReference type="SUPFAM" id="SSF54928">
    <property type="entry name" value="RNA-binding domain, RBD"/>
    <property type="match status" value="1"/>
</dbReference>
<evidence type="ECO:0000259" key="1">
    <source>
        <dbReference type="Pfam" id="PF00076"/>
    </source>
</evidence>
<comment type="caution">
    <text evidence="2">The sequence shown here is derived from an EMBL/GenBank/DDBJ whole genome shotgun (WGS) entry which is preliminary data.</text>
</comment>
<evidence type="ECO:0000313" key="2">
    <source>
        <dbReference type="EMBL" id="KAA6387550.1"/>
    </source>
</evidence>
<feature type="domain" description="RRM" evidence="1">
    <location>
        <begin position="92"/>
        <end position="159"/>
    </location>
</feature>
<dbReference type="Proteomes" id="UP000324800">
    <property type="component" value="Unassembled WGS sequence"/>
</dbReference>
<dbReference type="Gene3D" id="3.30.70.330">
    <property type="match status" value="1"/>
</dbReference>
<dbReference type="InterPro" id="IPR035979">
    <property type="entry name" value="RBD_domain_sf"/>
</dbReference>
<organism evidence="2 3">
    <name type="scientific">Streblomastix strix</name>
    <dbReference type="NCBI Taxonomy" id="222440"/>
    <lineage>
        <taxon>Eukaryota</taxon>
        <taxon>Metamonada</taxon>
        <taxon>Preaxostyla</taxon>
        <taxon>Oxymonadida</taxon>
        <taxon>Streblomastigidae</taxon>
        <taxon>Streblomastix</taxon>
    </lineage>
</organism>
<proteinExistence type="predicted"/>
<gene>
    <name evidence="2" type="ORF">EZS28_016920</name>
</gene>